<evidence type="ECO:0000313" key="2">
    <source>
        <dbReference type="EMBL" id="MCP1375692.1"/>
    </source>
</evidence>
<reference evidence="2 3" key="1">
    <citation type="submission" date="2022-06" db="EMBL/GenBank/DDBJ databases">
        <title>Dyella sp. Sa strain:Sa Genome sequencing.</title>
        <authorList>
            <person name="Park S."/>
        </authorList>
    </citation>
    <scope>NUCLEOTIDE SEQUENCE [LARGE SCALE GENOMIC DNA]</scope>
    <source>
        <strain evidence="2 3">Sa</strain>
    </source>
</reference>
<evidence type="ECO:0000259" key="1">
    <source>
        <dbReference type="Pfam" id="PF01738"/>
    </source>
</evidence>
<dbReference type="RefSeq" id="WP_253568418.1">
    <property type="nucleotide sequence ID" value="NZ_JAMZEK010000004.1"/>
</dbReference>
<organism evidence="2 3">
    <name type="scientific">Dyella lutea</name>
    <dbReference type="NCBI Taxonomy" id="2950441"/>
    <lineage>
        <taxon>Bacteria</taxon>
        <taxon>Pseudomonadati</taxon>
        <taxon>Pseudomonadota</taxon>
        <taxon>Gammaproteobacteria</taxon>
        <taxon>Lysobacterales</taxon>
        <taxon>Rhodanobacteraceae</taxon>
        <taxon>Dyella</taxon>
    </lineage>
</organism>
<dbReference type="InterPro" id="IPR029058">
    <property type="entry name" value="AB_hydrolase_fold"/>
</dbReference>
<accession>A0ABT1FHM2</accession>
<dbReference type="PANTHER" id="PTHR46623:SF6">
    <property type="entry name" value="ALPHA_BETA-HYDROLASES SUPERFAMILY PROTEIN"/>
    <property type="match status" value="1"/>
</dbReference>
<dbReference type="Pfam" id="PF01738">
    <property type="entry name" value="DLH"/>
    <property type="match status" value="1"/>
</dbReference>
<gene>
    <name evidence="2" type="ORF">NC595_16720</name>
</gene>
<dbReference type="Proteomes" id="UP001204615">
    <property type="component" value="Unassembled WGS sequence"/>
</dbReference>
<dbReference type="PANTHER" id="PTHR46623">
    <property type="entry name" value="CARBOXYMETHYLENEBUTENOLIDASE-RELATED"/>
    <property type="match status" value="1"/>
</dbReference>
<evidence type="ECO:0000313" key="3">
    <source>
        <dbReference type="Proteomes" id="UP001204615"/>
    </source>
</evidence>
<dbReference type="InterPro" id="IPR051049">
    <property type="entry name" value="Dienelactone_hydrolase-like"/>
</dbReference>
<protein>
    <submittedName>
        <fullName evidence="2">Dienelactone hydrolase family protein</fullName>
    </submittedName>
</protein>
<proteinExistence type="predicted"/>
<dbReference type="InterPro" id="IPR002925">
    <property type="entry name" value="Dienelactn_hydro"/>
</dbReference>
<name>A0ABT1FHM2_9GAMM</name>
<sequence>MGQSISLNTTRLHCIGAYLAQPTGKPRGGIVVVQEIFGVNAHIRAVTDRFAEAGYTAIAPCFFDHVESGVELGYDDAGFARGRTLVSEVGVELAVDDVASAAEAIASAGRIGVVGFCWGGTVALRSAQRLGLPAVSYYGARNPVYLDETLKAPVLFHFGERDTSIPPETVQQHREKLPQMPVHTYPAGHAFNRDVDPHAYDAPSATLAWQRTLDFFARELGSAE</sequence>
<dbReference type="EMBL" id="JAMZEK010000004">
    <property type="protein sequence ID" value="MCP1375692.1"/>
    <property type="molecule type" value="Genomic_DNA"/>
</dbReference>
<dbReference type="SUPFAM" id="SSF53474">
    <property type="entry name" value="alpha/beta-Hydrolases"/>
    <property type="match status" value="1"/>
</dbReference>
<keyword evidence="3" id="KW-1185">Reference proteome</keyword>
<dbReference type="Gene3D" id="3.40.50.1820">
    <property type="entry name" value="alpha/beta hydrolase"/>
    <property type="match status" value="1"/>
</dbReference>
<dbReference type="GO" id="GO:0016787">
    <property type="term" value="F:hydrolase activity"/>
    <property type="evidence" value="ECO:0007669"/>
    <property type="project" value="UniProtKB-KW"/>
</dbReference>
<keyword evidence="2" id="KW-0378">Hydrolase</keyword>
<feature type="domain" description="Dienelactone hydrolase" evidence="1">
    <location>
        <begin position="15"/>
        <end position="218"/>
    </location>
</feature>
<comment type="caution">
    <text evidence="2">The sequence shown here is derived from an EMBL/GenBank/DDBJ whole genome shotgun (WGS) entry which is preliminary data.</text>
</comment>